<evidence type="ECO:0000256" key="2">
    <source>
        <dbReference type="ARBA" id="ARBA00022364"/>
    </source>
</evidence>
<name>A0A6F9DW59_9ASCI</name>
<dbReference type="GO" id="GO:0005694">
    <property type="term" value="C:chromosome"/>
    <property type="evidence" value="ECO:0007669"/>
    <property type="project" value="TreeGrafter"/>
</dbReference>
<dbReference type="Pfam" id="PF00004">
    <property type="entry name" value="AAA"/>
    <property type="match status" value="1"/>
</dbReference>
<dbReference type="GO" id="GO:0016887">
    <property type="term" value="F:ATP hydrolysis activity"/>
    <property type="evidence" value="ECO:0007669"/>
    <property type="project" value="InterPro"/>
</dbReference>
<dbReference type="InterPro" id="IPR001270">
    <property type="entry name" value="ClpA/B"/>
</dbReference>
<dbReference type="PANTHER" id="PTHR45991:SF1">
    <property type="entry name" value="PACHYTENE CHECKPOINT PROTEIN 2 HOMOLOG"/>
    <property type="match status" value="1"/>
</dbReference>
<protein>
    <recommendedName>
        <fullName evidence="2">Pachytene checkpoint protein 2 homolog</fullName>
    </recommendedName>
</protein>
<dbReference type="PANTHER" id="PTHR45991">
    <property type="entry name" value="PACHYTENE CHECKPOINT PROTEIN 2"/>
    <property type="match status" value="1"/>
</dbReference>
<sequence length="434" mass="49442">MTSEIHQQLNGYNGEYRDSEKRNFHIEVCQRNNSALKSEDIKSIVKHHLKRHPQFVAETVLSSDPSLNKHVEKLSVYSEEDESLVKFEHIPYDEDRLSIYTYRLHKDEHEEELLDDEEQEELPAASHWMLPSYEFSDSWDSLYYDTKVKMNLINYAVTGLLFADKGVNQELISWNRVVLLHGPPGTGKTSLCRALAHKIAIRLSNRFPTASLLEVNSHSLFSKWFSESGKLVMKMFRKVEELVENESHLVCLLIDEVESLTAARASVAGGTEPSDAIRVVNALLTQIDKLKRYKNILILTTSNVTEKIDVAFVDRADIKFYIGLPSAFAIYGMYRSCVNELIRVGIVYPKEPLHPNPADLSSTDKICQNSILLLEISKASDGLSGRTIRKLPFLAHSYFLHNKTHVTFRVFADALSKAAAQQFRERANLGKQET</sequence>
<dbReference type="InterPro" id="IPR003960">
    <property type="entry name" value="ATPase_AAA_CS"/>
</dbReference>
<dbReference type="EMBL" id="LR791391">
    <property type="protein sequence ID" value="CAB3267253.1"/>
    <property type="molecule type" value="mRNA"/>
</dbReference>
<dbReference type="Pfam" id="PF23242">
    <property type="entry name" value="AAA_lid_TRIP13_C"/>
    <property type="match status" value="1"/>
</dbReference>
<dbReference type="PROSITE" id="PS00674">
    <property type="entry name" value="AAA"/>
    <property type="match status" value="1"/>
</dbReference>
<dbReference type="InterPro" id="IPR058249">
    <property type="entry name" value="Pch2_C"/>
</dbReference>
<dbReference type="AlphaFoldDB" id="A0A6F9DW59"/>
<dbReference type="Pfam" id="PF23563">
    <property type="entry name" value="TRIP13_N"/>
    <property type="match status" value="1"/>
</dbReference>
<accession>A0A6F9DW59</accession>
<keyword evidence="3 7" id="KW-0547">Nucleotide-binding</keyword>
<evidence type="ECO:0000256" key="5">
    <source>
        <dbReference type="ARBA" id="ARBA00022943"/>
    </source>
</evidence>
<evidence type="ECO:0000256" key="7">
    <source>
        <dbReference type="RuleBase" id="RU003651"/>
    </source>
</evidence>
<dbReference type="PRINTS" id="PR00300">
    <property type="entry name" value="CLPPROTEASEA"/>
</dbReference>
<evidence type="ECO:0000256" key="1">
    <source>
        <dbReference type="ARBA" id="ARBA00007271"/>
    </source>
</evidence>
<keyword evidence="4 7" id="KW-0067">ATP-binding</keyword>
<keyword evidence="6" id="KW-0469">Meiosis</keyword>
<organism evidence="9">
    <name type="scientific">Phallusia mammillata</name>
    <dbReference type="NCBI Taxonomy" id="59560"/>
    <lineage>
        <taxon>Eukaryota</taxon>
        <taxon>Metazoa</taxon>
        <taxon>Chordata</taxon>
        <taxon>Tunicata</taxon>
        <taxon>Ascidiacea</taxon>
        <taxon>Phlebobranchia</taxon>
        <taxon>Ascidiidae</taxon>
        <taxon>Phallusia</taxon>
    </lineage>
</organism>
<gene>
    <name evidence="9" type="primary">Trip13</name>
</gene>
<dbReference type="SUPFAM" id="SSF52540">
    <property type="entry name" value="P-loop containing nucleoside triphosphate hydrolases"/>
    <property type="match status" value="1"/>
</dbReference>
<reference evidence="9" key="1">
    <citation type="submission" date="2020-04" db="EMBL/GenBank/DDBJ databases">
        <authorList>
            <person name="Neveu A P."/>
        </authorList>
    </citation>
    <scope>NUCLEOTIDE SEQUENCE</scope>
    <source>
        <tissue evidence="9">Whole embryo</tissue>
    </source>
</reference>
<dbReference type="InterPro" id="IPR003593">
    <property type="entry name" value="AAA+_ATPase"/>
</dbReference>
<evidence type="ECO:0000313" key="9">
    <source>
        <dbReference type="EMBL" id="CAB3267253.1"/>
    </source>
</evidence>
<evidence type="ECO:0000256" key="3">
    <source>
        <dbReference type="ARBA" id="ARBA00022741"/>
    </source>
</evidence>
<keyword evidence="5" id="KW-0221">Differentiation</keyword>
<evidence type="ECO:0000259" key="8">
    <source>
        <dbReference type="SMART" id="SM00382"/>
    </source>
</evidence>
<keyword evidence="5" id="KW-0896">Oogenesis</keyword>
<dbReference type="GO" id="GO:0051598">
    <property type="term" value="P:meiotic recombination checkpoint signaling"/>
    <property type="evidence" value="ECO:0007669"/>
    <property type="project" value="TreeGrafter"/>
</dbReference>
<dbReference type="FunFam" id="3.40.50.300:FF:000680">
    <property type="entry name" value="pachytene checkpoint protein 2 homolog"/>
    <property type="match status" value="1"/>
</dbReference>
<dbReference type="GO" id="GO:0048477">
    <property type="term" value="P:oogenesis"/>
    <property type="evidence" value="ECO:0007669"/>
    <property type="project" value="UniProtKB-KW"/>
</dbReference>
<evidence type="ECO:0000256" key="6">
    <source>
        <dbReference type="ARBA" id="ARBA00023254"/>
    </source>
</evidence>
<feature type="domain" description="AAA+ ATPase" evidence="8">
    <location>
        <begin position="174"/>
        <end position="326"/>
    </location>
</feature>
<dbReference type="GO" id="GO:0007131">
    <property type="term" value="P:reciprocal meiotic recombination"/>
    <property type="evidence" value="ECO:0007669"/>
    <property type="project" value="TreeGrafter"/>
</dbReference>
<proteinExistence type="evidence at transcript level"/>
<dbReference type="InterPro" id="IPR027417">
    <property type="entry name" value="P-loop_NTPase"/>
</dbReference>
<dbReference type="GO" id="GO:0005524">
    <property type="term" value="F:ATP binding"/>
    <property type="evidence" value="ECO:0007669"/>
    <property type="project" value="UniProtKB-KW"/>
</dbReference>
<comment type="similarity">
    <text evidence="1">Belongs to the AAA ATPase family. PCH2 subfamily.</text>
</comment>
<dbReference type="InterPro" id="IPR003959">
    <property type="entry name" value="ATPase_AAA_core"/>
</dbReference>
<dbReference type="SMART" id="SM00382">
    <property type="entry name" value="AAA"/>
    <property type="match status" value="1"/>
</dbReference>
<evidence type="ECO:0000256" key="4">
    <source>
        <dbReference type="ARBA" id="ARBA00022840"/>
    </source>
</evidence>
<dbReference type="CDD" id="cd19508">
    <property type="entry name" value="RecA-like_Pch2-like"/>
    <property type="match status" value="1"/>
</dbReference>
<dbReference type="InterPro" id="IPR044539">
    <property type="entry name" value="Pch2-like"/>
</dbReference>
<dbReference type="Gene3D" id="3.40.50.300">
    <property type="entry name" value="P-loop containing nucleotide triphosphate hydrolases"/>
    <property type="match status" value="1"/>
</dbReference>
<dbReference type="GO" id="GO:0005634">
    <property type="term" value="C:nucleus"/>
    <property type="evidence" value="ECO:0007669"/>
    <property type="project" value="TreeGrafter"/>
</dbReference>